<dbReference type="VEuPathDB" id="FungiDB:GWK60_H00649"/>
<keyword evidence="8 10" id="KW-0472">Membrane</keyword>
<evidence type="ECO:0000256" key="10">
    <source>
        <dbReference type="SAM" id="Phobius"/>
    </source>
</evidence>
<accession>A0A0W0CI97</accession>
<evidence type="ECO:0000256" key="9">
    <source>
        <dbReference type="ARBA" id="ARBA00041103"/>
    </source>
</evidence>
<dbReference type="VEuPathDB" id="FungiDB:B1J91_H00847g"/>
<evidence type="ECO:0000256" key="8">
    <source>
        <dbReference type="ARBA" id="ARBA00023136"/>
    </source>
</evidence>
<feature type="transmembrane region" description="Helical" evidence="10">
    <location>
        <begin position="272"/>
        <end position="294"/>
    </location>
</feature>
<keyword evidence="7 10" id="KW-1133">Transmembrane helix</keyword>
<dbReference type="EMBL" id="LLZZ01000148">
    <property type="protein sequence ID" value="KTA99111.1"/>
    <property type="molecule type" value="Genomic_DNA"/>
</dbReference>
<dbReference type="GO" id="GO:0120112">
    <property type="term" value="P:UDP-glucose transmembrane transport into endoplasmic reticulum"/>
    <property type="evidence" value="ECO:0007669"/>
    <property type="project" value="EnsemblFungi"/>
</dbReference>
<evidence type="ECO:0000256" key="3">
    <source>
        <dbReference type="ARBA" id="ARBA00022448"/>
    </source>
</evidence>
<dbReference type="GO" id="GO:0005789">
    <property type="term" value="C:endoplasmic reticulum membrane"/>
    <property type="evidence" value="ECO:0007669"/>
    <property type="project" value="UniProtKB-SubCell"/>
</dbReference>
<dbReference type="VEuPathDB" id="FungiDB:GVI51_H00649"/>
<reference evidence="11 12" key="1">
    <citation type="submission" date="2015-10" db="EMBL/GenBank/DDBJ databases">
        <title>Draft genomes sequences of Candida glabrata isolates 1A, 1B, 2A, 2B, 3A and 3B.</title>
        <authorList>
            <person name="Haavelsrud O.E."/>
            <person name="Gaustad P."/>
        </authorList>
    </citation>
    <scope>NUCLEOTIDE SEQUENCE [LARGE SCALE GENOMIC DNA]</scope>
    <source>
        <strain evidence="11">910700640</strain>
    </source>
</reference>
<evidence type="ECO:0000256" key="2">
    <source>
        <dbReference type="ARBA" id="ARBA00010694"/>
    </source>
</evidence>
<dbReference type="GO" id="GO:0005460">
    <property type="term" value="F:UDP-glucose transmembrane transporter activity"/>
    <property type="evidence" value="ECO:0007669"/>
    <property type="project" value="TreeGrafter"/>
</dbReference>
<feature type="transmembrane region" description="Helical" evidence="10">
    <location>
        <begin position="179"/>
        <end position="197"/>
    </location>
</feature>
<dbReference type="SUPFAM" id="SSF103481">
    <property type="entry name" value="Multidrug resistance efflux transporter EmrE"/>
    <property type="match status" value="1"/>
</dbReference>
<feature type="transmembrane region" description="Helical" evidence="10">
    <location>
        <begin position="47"/>
        <end position="65"/>
    </location>
</feature>
<sequence length="362" mass="40349">MSKSNSIFPVLFCAAGIYASFLTWALVQEPLTTQVWENSHKRFQCPNVIAVVQAVAAVCVGYFYMRAKGAQRNYGAIAMVRDYAKPLALISFTQSASSPLSQYALQYVDYLTYMLAKSCKMIPVLLVHLIIYRTTISRKKSVVAVLVSIGVTIFTIGGSKGKISGSISGSNDEHFFQKASGFLLLFLSLFMDGLTNATQDKMLKNNRVQMAIQNAETQDKKQQHKVFHTLTGAHMMFALNFFVAIWNIAYLLVIDRGQIGNAHAMLKKDPIIVSYLLAYALCGSLGQCFIFYTLELYGSLVLIMITVTRKMMSMLLSIIVFGKTVNATQWLGIVIVFSGITWEALDKRREKKALEAKVQKSE</sequence>
<feature type="transmembrane region" description="Helical" evidence="10">
    <location>
        <begin position="7"/>
        <end position="27"/>
    </location>
</feature>
<dbReference type="InterPro" id="IPR013657">
    <property type="entry name" value="SCL35B1-4/HUT1"/>
</dbReference>
<dbReference type="GO" id="GO:0000139">
    <property type="term" value="C:Golgi membrane"/>
    <property type="evidence" value="ECO:0007669"/>
    <property type="project" value="TreeGrafter"/>
</dbReference>
<comment type="similarity">
    <text evidence="2">Belongs to the nucleotide-sugar transporter family. SLC35B subfamily.</text>
</comment>
<dbReference type="AlphaFoldDB" id="A0A0W0CI97"/>
<dbReference type="PANTHER" id="PTHR10778">
    <property type="entry name" value="SOLUTE CARRIER FAMILY 35 MEMBER B"/>
    <property type="match status" value="1"/>
</dbReference>
<dbReference type="Proteomes" id="UP000054886">
    <property type="component" value="Unassembled WGS sequence"/>
</dbReference>
<keyword evidence="4" id="KW-0762">Sugar transport</keyword>
<dbReference type="VEuPathDB" id="FungiDB:CAGL0H00847g"/>
<protein>
    <recommendedName>
        <fullName evidence="9">UDP-galactose transporter homolog 1</fullName>
    </recommendedName>
</protein>
<evidence type="ECO:0000256" key="1">
    <source>
        <dbReference type="ARBA" id="ARBA00004477"/>
    </source>
</evidence>
<evidence type="ECO:0000256" key="5">
    <source>
        <dbReference type="ARBA" id="ARBA00022692"/>
    </source>
</evidence>
<evidence type="ECO:0000256" key="7">
    <source>
        <dbReference type="ARBA" id="ARBA00022989"/>
    </source>
</evidence>
<dbReference type="GO" id="GO:0005459">
    <property type="term" value="F:UDP-galactose transmembrane transporter activity"/>
    <property type="evidence" value="ECO:0007669"/>
    <property type="project" value="EnsemblFungi"/>
</dbReference>
<dbReference type="PANTHER" id="PTHR10778:SF10">
    <property type="entry name" value="SOLUTE CARRIER FAMILY 35 MEMBER B1"/>
    <property type="match status" value="1"/>
</dbReference>
<evidence type="ECO:0000313" key="11">
    <source>
        <dbReference type="EMBL" id="KTA99111.1"/>
    </source>
</evidence>
<keyword evidence="5 10" id="KW-0812">Transmembrane</keyword>
<name>A0A0W0CI97_CANGB</name>
<comment type="caution">
    <text evidence="11">The sequence shown here is derived from an EMBL/GenBank/DDBJ whole genome shotgun (WGS) entry which is preliminary data.</text>
</comment>
<evidence type="ECO:0000256" key="4">
    <source>
        <dbReference type="ARBA" id="ARBA00022597"/>
    </source>
</evidence>
<comment type="subcellular location">
    <subcellularLocation>
        <location evidence="1">Endoplasmic reticulum membrane</location>
        <topology evidence="1">Multi-pass membrane protein</topology>
    </subcellularLocation>
</comment>
<keyword evidence="6" id="KW-0256">Endoplasmic reticulum</keyword>
<dbReference type="InterPro" id="IPR037185">
    <property type="entry name" value="EmrE-like"/>
</dbReference>
<feature type="transmembrane region" description="Helical" evidence="10">
    <location>
        <begin position="142"/>
        <end position="159"/>
    </location>
</feature>
<feature type="transmembrane region" description="Helical" evidence="10">
    <location>
        <begin position="230"/>
        <end position="252"/>
    </location>
</feature>
<gene>
    <name evidence="11" type="ORF">AO440_001935</name>
</gene>
<organism evidence="11 12">
    <name type="scientific">Candida glabrata</name>
    <name type="common">Yeast</name>
    <name type="synonym">Torulopsis glabrata</name>
    <dbReference type="NCBI Taxonomy" id="5478"/>
    <lineage>
        <taxon>Eukaryota</taxon>
        <taxon>Fungi</taxon>
        <taxon>Dikarya</taxon>
        <taxon>Ascomycota</taxon>
        <taxon>Saccharomycotina</taxon>
        <taxon>Saccharomycetes</taxon>
        <taxon>Saccharomycetales</taxon>
        <taxon>Saccharomycetaceae</taxon>
        <taxon>Nakaseomyces</taxon>
    </lineage>
</organism>
<proteinExistence type="inferred from homology"/>
<dbReference type="Pfam" id="PF08449">
    <property type="entry name" value="UAA"/>
    <property type="match status" value="1"/>
</dbReference>
<keyword evidence="3" id="KW-0813">Transport</keyword>
<evidence type="ECO:0000313" key="12">
    <source>
        <dbReference type="Proteomes" id="UP000054886"/>
    </source>
</evidence>
<evidence type="ECO:0000256" key="6">
    <source>
        <dbReference type="ARBA" id="ARBA00022824"/>
    </source>
</evidence>